<accession>A0A9P8IH22</accession>
<evidence type="ECO:0000256" key="5">
    <source>
        <dbReference type="SAM" id="MobiDB-lite"/>
    </source>
</evidence>
<feature type="domain" description="Protein kinase" evidence="6">
    <location>
        <begin position="144"/>
        <end position="426"/>
    </location>
</feature>
<dbReference type="Pfam" id="PF00069">
    <property type="entry name" value="Pkinase"/>
    <property type="match status" value="1"/>
</dbReference>
<evidence type="ECO:0000256" key="3">
    <source>
        <dbReference type="ARBA" id="ARBA00022777"/>
    </source>
</evidence>
<dbReference type="Proteomes" id="UP000750711">
    <property type="component" value="Unassembled WGS sequence"/>
</dbReference>
<dbReference type="SUPFAM" id="SSF56112">
    <property type="entry name" value="Protein kinase-like (PK-like)"/>
    <property type="match status" value="1"/>
</dbReference>
<evidence type="ECO:0000256" key="1">
    <source>
        <dbReference type="ARBA" id="ARBA00022679"/>
    </source>
</evidence>
<name>A0A9P8IH22_9PEZI</name>
<reference evidence="7" key="1">
    <citation type="submission" date="2021-03" db="EMBL/GenBank/DDBJ databases">
        <title>Comparative genomics and phylogenomic investigation of the class Geoglossomycetes provide insights into ecological specialization and systematics.</title>
        <authorList>
            <person name="Melie T."/>
            <person name="Pirro S."/>
            <person name="Miller A.N."/>
            <person name="Quandt A."/>
        </authorList>
    </citation>
    <scope>NUCLEOTIDE SEQUENCE</scope>
    <source>
        <strain evidence="7">CAQ_001_2017</strain>
    </source>
</reference>
<dbReference type="Gene3D" id="1.10.510.10">
    <property type="entry name" value="Transferase(Phosphotransferase) domain 1"/>
    <property type="match status" value="1"/>
</dbReference>
<evidence type="ECO:0000313" key="8">
    <source>
        <dbReference type="Proteomes" id="UP000750711"/>
    </source>
</evidence>
<protein>
    <recommendedName>
        <fullName evidence="6">Protein kinase domain-containing protein</fullName>
    </recommendedName>
</protein>
<dbReference type="GO" id="GO:0005524">
    <property type="term" value="F:ATP binding"/>
    <property type="evidence" value="ECO:0007669"/>
    <property type="project" value="UniProtKB-KW"/>
</dbReference>
<dbReference type="GO" id="GO:0004672">
    <property type="term" value="F:protein kinase activity"/>
    <property type="evidence" value="ECO:0007669"/>
    <property type="project" value="InterPro"/>
</dbReference>
<dbReference type="InterPro" id="IPR000719">
    <property type="entry name" value="Prot_kinase_dom"/>
</dbReference>
<evidence type="ECO:0000256" key="4">
    <source>
        <dbReference type="ARBA" id="ARBA00022840"/>
    </source>
</evidence>
<comment type="caution">
    <text evidence="7">The sequence shown here is derived from an EMBL/GenBank/DDBJ whole genome shotgun (WGS) entry which is preliminary data.</text>
</comment>
<dbReference type="GO" id="GO:0110031">
    <property type="term" value="P:negative regulation of G2/MI transition of meiotic cell cycle"/>
    <property type="evidence" value="ECO:0007669"/>
    <property type="project" value="TreeGrafter"/>
</dbReference>
<dbReference type="EMBL" id="JAGHQM010001532">
    <property type="protein sequence ID" value="KAH0553245.1"/>
    <property type="molecule type" value="Genomic_DNA"/>
</dbReference>
<sequence>MSSPSPVSSEYGGGYAQRSRELPSPEALENTLLTPKMIEELKLCFPGLLSRQHWDRPTAQMCYIWSLKNPRTALALYMTNNISAWPVAAIFSPLSDDQLPHDESSISSVIADPQPFLDMQYRVMVRNMEVGDHVEFRDCEILPFQPVDTICAAEDGQQMMDKVKYHSDSKLYARKSVVLARPAHKAVLLNDIRAYKRLQHPNITKIVCSYAQGSTVGLIMYPLATCNMEEYLKLPFDRVRPDLMKGWLVELADGLEYIHSMDLRHRNIKPSKILVEGERVLYAGFNISKDMNNIDRASTPVSQTDESSHMYAAPEVVHRNKRFRSADVFALGCVLLEMMTVIKRHTVEEFRDFRTTNGDPSFHANLAKVKSWVETLEHSPRGASREDIAIESMALSLMTSMVEAEHSKRPKARALSSSFAKWNAWRSANRHGDLGLIFSDRWCELRALDSFYAKH</sequence>
<dbReference type="CDD" id="cd00180">
    <property type="entry name" value="PKc"/>
    <property type="match status" value="1"/>
</dbReference>
<dbReference type="InterPro" id="IPR011009">
    <property type="entry name" value="Kinase-like_dom_sf"/>
</dbReference>
<keyword evidence="2" id="KW-0547">Nucleotide-binding</keyword>
<keyword evidence="8" id="KW-1185">Reference proteome</keyword>
<dbReference type="InterPro" id="IPR050339">
    <property type="entry name" value="CC_SR_Kinase"/>
</dbReference>
<keyword evidence="1" id="KW-0808">Transferase</keyword>
<gene>
    <name evidence="7" type="ORF">GP486_006596</name>
</gene>
<keyword evidence="4" id="KW-0067">ATP-binding</keyword>
<evidence type="ECO:0000256" key="2">
    <source>
        <dbReference type="ARBA" id="ARBA00022741"/>
    </source>
</evidence>
<dbReference type="GO" id="GO:0005737">
    <property type="term" value="C:cytoplasm"/>
    <property type="evidence" value="ECO:0007669"/>
    <property type="project" value="TreeGrafter"/>
</dbReference>
<keyword evidence="3" id="KW-0418">Kinase</keyword>
<dbReference type="PANTHER" id="PTHR11042:SF190">
    <property type="entry name" value="MITOSIS INHIBITOR PROTEIN KINASE MIK1"/>
    <property type="match status" value="1"/>
</dbReference>
<organism evidence="7 8">
    <name type="scientific">Trichoglossum hirsutum</name>
    <dbReference type="NCBI Taxonomy" id="265104"/>
    <lineage>
        <taxon>Eukaryota</taxon>
        <taxon>Fungi</taxon>
        <taxon>Dikarya</taxon>
        <taxon>Ascomycota</taxon>
        <taxon>Pezizomycotina</taxon>
        <taxon>Geoglossomycetes</taxon>
        <taxon>Geoglossales</taxon>
        <taxon>Geoglossaceae</taxon>
        <taxon>Trichoglossum</taxon>
    </lineage>
</organism>
<evidence type="ECO:0000259" key="6">
    <source>
        <dbReference type="PROSITE" id="PS50011"/>
    </source>
</evidence>
<dbReference type="AlphaFoldDB" id="A0A9P8IH22"/>
<dbReference type="PROSITE" id="PS50011">
    <property type="entry name" value="PROTEIN_KINASE_DOM"/>
    <property type="match status" value="1"/>
</dbReference>
<feature type="region of interest" description="Disordered" evidence="5">
    <location>
        <begin position="1"/>
        <end position="22"/>
    </location>
</feature>
<dbReference type="GO" id="GO:0005634">
    <property type="term" value="C:nucleus"/>
    <property type="evidence" value="ECO:0007669"/>
    <property type="project" value="TreeGrafter"/>
</dbReference>
<evidence type="ECO:0000313" key="7">
    <source>
        <dbReference type="EMBL" id="KAH0553245.1"/>
    </source>
</evidence>
<proteinExistence type="predicted"/>
<dbReference type="PANTHER" id="PTHR11042">
    <property type="entry name" value="EUKARYOTIC TRANSLATION INITIATION FACTOR 2-ALPHA KINASE EIF2-ALPHA KINASE -RELATED"/>
    <property type="match status" value="1"/>
</dbReference>